<sequence length="131" mass="14842">MPTEFDLMQLSHGYVQQHDPIYFSIKTTEAQDAKLSPARVSITTVSQLQIAAVCEDYGLASQPTSPIKYELDYKLTYPTILSDWSPLDDGIERFLLHASSREKVDAHIIKVLTSSTQRRRLPVFVQICPDD</sequence>
<dbReference type="Proteomes" id="UP000828941">
    <property type="component" value="Chromosome 6"/>
</dbReference>
<evidence type="ECO:0000313" key="2">
    <source>
        <dbReference type="Proteomes" id="UP000828941"/>
    </source>
</evidence>
<proteinExistence type="predicted"/>
<protein>
    <submittedName>
        <fullName evidence="1">Uncharacterized protein</fullName>
    </submittedName>
</protein>
<dbReference type="EMBL" id="CM039431">
    <property type="protein sequence ID" value="KAI4334650.1"/>
    <property type="molecule type" value="Genomic_DNA"/>
</dbReference>
<name>A0ACB9NEV0_BAUVA</name>
<gene>
    <name evidence="1" type="ORF">L6164_013368</name>
</gene>
<evidence type="ECO:0000313" key="1">
    <source>
        <dbReference type="EMBL" id="KAI4334650.1"/>
    </source>
</evidence>
<accession>A0ACB9NEV0</accession>
<organism evidence="1 2">
    <name type="scientific">Bauhinia variegata</name>
    <name type="common">Purple orchid tree</name>
    <name type="synonym">Phanera variegata</name>
    <dbReference type="NCBI Taxonomy" id="167791"/>
    <lineage>
        <taxon>Eukaryota</taxon>
        <taxon>Viridiplantae</taxon>
        <taxon>Streptophyta</taxon>
        <taxon>Embryophyta</taxon>
        <taxon>Tracheophyta</taxon>
        <taxon>Spermatophyta</taxon>
        <taxon>Magnoliopsida</taxon>
        <taxon>eudicotyledons</taxon>
        <taxon>Gunneridae</taxon>
        <taxon>Pentapetalae</taxon>
        <taxon>rosids</taxon>
        <taxon>fabids</taxon>
        <taxon>Fabales</taxon>
        <taxon>Fabaceae</taxon>
        <taxon>Cercidoideae</taxon>
        <taxon>Cercideae</taxon>
        <taxon>Bauhiniinae</taxon>
        <taxon>Bauhinia</taxon>
    </lineage>
</organism>
<reference evidence="1 2" key="1">
    <citation type="journal article" date="2022" name="DNA Res.">
        <title>Chromosomal-level genome assembly of the orchid tree Bauhinia variegata (Leguminosae; Cercidoideae) supports the allotetraploid origin hypothesis of Bauhinia.</title>
        <authorList>
            <person name="Zhong Y."/>
            <person name="Chen Y."/>
            <person name="Zheng D."/>
            <person name="Pang J."/>
            <person name="Liu Y."/>
            <person name="Luo S."/>
            <person name="Meng S."/>
            <person name="Qian L."/>
            <person name="Wei D."/>
            <person name="Dai S."/>
            <person name="Zhou R."/>
        </authorList>
    </citation>
    <scope>NUCLEOTIDE SEQUENCE [LARGE SCALE GENOMIC DNA]</scope>
    <source>
        <strain evidence="1">BV-YZ2020</strain>
    </source>
</reference>
<keyword evidence="2" id="KW-1185">Reference proteome</keyword>
<comment type="caution">
    <text evidence="1">The sequence shown here is derived from an EMBL/GenBank/DDBJ whole genome shotgun (WGS) entry which is preliminary data.</text>
</comment>